<protein>
    <recommendedName>
        <fullName evidence="4">PH domain-containing protein</fullName>
    </recommendedName>
</protein>
<keyword evidence="1" id="KW-0472">Membrane</keyword>
<organism evidence="2 3">
    <name type="scientific">Rubrivivax albus</name>
    <dbReference type="NCBI Taxonomy" id="2499835"/>
    <lineage>
        <taxon>Bacteria</taxon>
        <taxon>Pseudomonadati</taxon>
        <taxon>Pseudomonadota</taxon>
        <taxon>Betaproteobacteria</taxon>
        <taxon>Burkholderiales</taxon>
        <taxon>Sphaerotilaceae</taxon>
        <taxon>Rubrivivax</taxon>
    </lineage>
</organism>
<evidence type="ECO:0000256" key="1">
    <source>
        <dbReference type="SAM" id="Phobius"/>
    </source>
</evidence>
<dbReference type="Proteomes" id="UP000288178">
    <property type="component" value="Unassembled WGS sequence"/>
</dbReference>
<keyword evidence="1" id="KW-1133">Transmembrane helix</keyword>
<proteinExistence type="predicted"/>
<reference evidence="2 3" key="1">
    <citation type="submission" date="2019-01" db="EMBL/GenBank/DDBJ databases">
        <authorList>
            <person name="Chen W.-M."/>
        </authorList>
    </citation>
    <scope>NUCLEOTIDE SEQUENCE [LARGE SCALE GENOMIC DNA]</scope>
    <source>
        <strain evidence="2 3">ICH-3</strain>
    </source>
</reference>
<sequence>MDTTYRSEQRFAALWTVMPLTSLAVAAVLWFTGDPNARLGIGIVLSTTAFTLSVLGRLVVQIRGDRLLWHFGWLGIPRWELPLADITGCEVARGAAAGAGIKGTRQDREYTAAVASPGVKFTLKDGRSMFLGSPEPERLRAFVEARLPEGARATPKKAPRRR</sequence>
<dbReference type="EMBL" id="SACT01000001">
    <property type="protein sequence ID" value="RVT54001.1"/>
    <property type="molecule type" value="Genomic_DNA"/>
</dbReference>
<gene>
    <name evidence="2" type="ORF">ENE75_03750</name>
</gene>
<comment type="caution">
    <text evidence="2">The sequence shown here is derived from an EMBL/GenBank/DDBJ whole genome shotgun (WGS) entry which is preliminary data.</text>
</comment>
<dbReference type="OrthoDB" id="5471116at2"/>
<accession>A0A437K173</accession>
<dbReference type="RefSeq" id="WP_128195738.1">
    <property type="nucleotide sequence ID" value="NZ_SACT01000001.1"/>
</dbReference>
<keyword evidence="1" id="KW-0812">Transmembrane</keyword>
<evidence type="ECO:0008006" key="4">
    <source>
        <dbReference type="Google" id="ProtNLM"/>
    </source>
</evidence>
<feature type="transmembrane region" description="Helical" evidence="1">
    <location>
        <begin position="12"/>
        <end position="33"/>
    </location>
</feature>
<feature type="transmembrane region" description="Helical" evidence="1">
    <location>
        <begin position="39"/>
        <end position="60"/>
    </location>
</feature>
<keyword evidence="3" id="KW-1185">Reference proteome</keyword>
<evidence type="ECO:0000313" key="2">
    <source>
        <dbReference type="EMBL" id="RVT54001.1"/>
    </source>
</evidence>
<evidence type="ECO:0000313" key="3">
    <source>
        <dbReference type="Proteomes" id="UP000288178"/>
    </source>
</evidence>
<name>A0A437K173_9BURK</name>
<dbReference type="AlphaFoldDB" id="A0A437K173"/>